<dbReference type="AlphaFoldDB" id="A0AAE1XSV8"/>
<name>A0AAE1XSV8_9LAMI</name>
<dbReference type="EMBL" id="JACGWO010000010">
    <property type="protein sequence ID" value="KAK4417016.1"/>
    <property type="molecule type" value="Genomic_DNA"/>
</dbReference>
<reference evidence="2" key="2">
    <citation type="journal article" date="2024" name="Plant">
        <title>Genomic evolution and insights into agronomic trait innovations of Sesamum species.</title>
        <authorList>
            <person name="Miao H."/>
            <person name="Wang L."/>
            <person name="Qu L."/>
            <person name="Liu H."/>
            <person name="Sun Y."/>
            <person name="Le M."/>
            <person name="Wang Q."/>
            <person name="Wei S."/>
            <person name="Zheng Y."/>
            <person name="Lin W."/>
            <person name="Duan Y."/>
            <person name="Cao H."/>
            <person name="Xiong S."/>
            <person name="Wang X."/>
            <person name="Wei L."/>
            <person name="Li C."/>
            <person name="Ma Q."/>
            <person name="Ju M."/>
            <person name="Zhao R."/>
            <person name="Li G."/>
            <person name="Mu C."/>
            <person name="Tian Q."/>
            <person name="Mei H."/>
            <person name="Zhang T."/>
            <person name="Gao T."/>
            <person name="Zhang H."/>
        </authorList>
    </citation>
    <scope>NUCLEOTIDE SEQUENCE</scope>
    <source>
        <strain evidence="2">3651</strain>
    </source>
</reference>
<feature type="compositionally biased region" description="Polar residues" evidence="1">
    <location>
        <begin position="69"/>
        <end position="79"/>
    </location>
</feature>
<organism evidence="2 3">
    <name type="scientific">Sesamum alatum</name>
    <dbReference type="NCBI Taxonomy" id="300844"/>
    <lineage>
        <taxon>Eukaryota</taxon>
        <taxon>Viridiplantae</taxon>
        <taxon>Streptophyta</taxon>
        <taxon>Embryophyta</taxon>
        <taxon>Tracheophyta</taxon>
        <taxon>Spermatophyta</taxon>
        <taxon>Magnoliopsida</taxon>
        <taxon>eudicotyledons</taxon>
        <taxon>Gunneridae</taxon>
        <taxon>Pentapetalae</taxon>
        <taxon>asterids</taxon>
        <taxon>lamiids</taxon>
        <taxon>Lamiales</taxon>
        <taxon>Pedaliaceae</taxon>
        <taxon>Sesamum</taxon>
    </lineage>
</organism>
<protein>
    <submittedName>
        <fullName evidence="2">Uncharacterized protein</fullName>
    </submittedName>
</protein>
<dbReference type="Proteomes" id="UP001293254">
    <property type="component" value="Unassembled WGS sequence"/>
</dbReference>
<evidence type="ECO:0000313" key="3">
    <source>
        <dbReference type="Proteomes" id="UP001293254"/>
    </source>
</evidence>
<feature type="compositionally biased region" description="Polar residues" evidence="1">
    <location>
        <begin position="23"/>
        <end position="34"/>
    </location>
</feature>
<comment type="caution">
    <text evidence="2">The sequence shown here is derived from an EMBL/GenBank/DDBJ whole genome shotgun (WGS) entry which is preliminary data.</text>
</comment>
<proteinExistence type="predicted"/>
<accession>A0AAE1XSV8</accession>
<sequence length="208" mass="22719">MNAQIANRVHALRGTLPTGVIPNPSSEVKTSVTPSGEDPQIDQSHYPAGSNIQALEAPKVTSDDINTTTQASENILKSHTPSREVGVSSSKGTEVEVAHAIEGPSEPKNCKRKHKHRSKSSRSSKSSKHRKSCSGREEKENLKLVKELTTWWKGGHEELRSPSCKVAEMEGRSEGFDQTLLDPALDGNLEAFPEDDTLLMLSKMSLRP</sequence>
<feature type="region of interest" description="Disordered" evidence="1">
    <location>
        <begin position="69"/>
        <end position="139"/>
    </location>
</feature>
<gene>
    <name evidence="2" type="ORF">Salat_2527100</name>
</gene>
<feature type="compositionally biased region" description="Basic residues" evidence="1">
    <location>
        <begin position="110"/>
        <end position="133"/>
    </location>
</feature>
<reference evidence="2" key="1">
    <citation type="submission" date="2020-06" db="EMBL/GenBank/DDBJ databases">
        <authorList>
            <person name="Li T."/>
            <person name="Hu X."/>
            <person name="Zhang T."/>
            <person name="Song X."/>
            <person name="Zhang H."/>
            <person name="Dai N."/>
            <person name="Sheng W."/>
            <person name="Hou X."/>
            <person name="Wei L."/>
        </authorList>
    </citation>
    <scope>NUCLEOTIDE SEQUENCE</scope>
    <source>
        <strain evidence="2">3651</strain>
        <tissue evidence="2">Leaf</tissue>
    </source>
</reference>
<feature type="region of interest" description="Disordered" evidence="1">
    <location>
        <begin position="15"/>
        <end position="51"/>
    </location>
</feature>
<evidence type="ECO:0000313" key="2">
    <source>
        <dbReference type="EMBL" id="KAK4417016.1"/>
    </source>
</evidence>
<evidence type="ECO:0000256" key="1">
    <source>
        <dbReference type="SAM" id="MobiDB-lite"/>
    </source>
</evidence>
<keyword evidence="3" id="KW-1185">Reference proteome</keyword>